<evidence type="ECO:0000313" key="3">
    <source>
        <dbReference type="Proteomes" id="UP000308430"/>
    </source>
</evidence>
<accession>A0A4S4AX06</accession>
<dbReference type="SUPFAM" id="SSF142433">
    <property type="entry name" value="CinA-like"/>
    <property type="match status" value="1"/>
</dbReference>
<evidence type="ECO:0000259" key="1">
    <source>
        <dbReference type="Pfam" id="PF02464"/>
    </source>
</evidence>
<dbReference type="Gene3D" id="3.90.950.20">
    <property type="entry name" value="CinA-like"/>
    <property type="match status" value="1"/>
</dbReference>
<dbReference type="Pfam" id="PF02464">
    <property type="entry name" value="CinA"/>
    <property type="match status" value="1"/>
</dbReference>
<dbReference type="RefSeq" id="WP_136348326.1">
    <property type="nucleotide sequence ID" value="NZ_SSOC01000004.1"/>
</dbReference>
<comment type="caution">
    <text evidence="2">The sequence shown here is derived from an EMBL/GenBank/DDBJ whole genome shotgun (WGS) entry which is preliminary data.</text>
</comment>
<sequence>MMDAELMELSRRLGEALRARGWKLVTAESCTGGWIAEVVTATAGSSAWFDRGYVTYSNESKCEMLEVAPITLEVHGAVSEATVREMVAGALAHSRADVAVAVSGIAGPDGGTPAKPVGTVCLGWGVYGEPPRVETQQFSGDREAVRRRTVIHALREIIALAGGSAILQKLL</sequence>
<dbReference type="GO" id="GO:0016787">
    <property type="term" value="F:hydrolase activity"/>
    <property type="evidence" value="ECO:0007669"/>
    <property type="project" value="UniProtKB-KW"/>
</dbReference>
<dbReference type="EMBL" id="SSOC01000004">
    <property type="protein sequence ID" value="THF64607.1"/>
    <property type="molecule type" value="Genomic_DNA"/>
</dbReference>
<dbReference type="InterPro" id="IPR008136">
    <property type="entry name" value="CinA_C"/>
</dbReference>
<dbReference type="InterPro" id="IPR036653">
    <property type="entry name" value="CinA-like_C"/>
</dbReference>
<dbReference type="AlphaFoldDB" id="A0A4S4AX06"/>
<name>A0A4S4AX06_9RHOO</name>
<evidence type="ECO:0000313" key="2">
    <source>
        <dbReference type="EMBL" id="THF64607.1"/>
    </source>
</evidence>
<dbReference type="OrthoDB" id="9801454at2"/>
<reference evidence="2 3" key="1">
    <citation type="submission" date="2019-04" db="EMBL/GenBank/DDBJ databases">
        <title>Azoarcus nasutitermitis sp. nov. isolated from termite nest.</title>
        <authorList>
            <person name="Lin S.-Y."/>
            <person name="Hameed A."/>
            <person name="Hsu Y.-H."/>
            <person name="Young C.-C."/>
        </authorList>
    </citation>
    <scope>NUCLEOTIDE SEQUENCE [LARGE SCALE GENOMIC DNA]</scope>
    <source>
        <strain evidence="2 3">CC-YHH838</strain>
    </source>
</reference>
<organism evidence="2 3">
    <name type="scientific">Pseudothauera nasutitermitis</name>
    <dbReference type="NCBI Taxonomy" id="2565930"/>
    <lineage>
        <taxon>Bacteria</taxon>
        <taxon>Pseudomonadati</taxon>
        <taxon>Pseudomonadota</taxon>
        <taxon>Betaproteobacteria</taxon>
        <taxon>Rhodocyclales</taxon>
        <taxon>Zoogloeaceae</taxon>
        <taxon>Pseudothauera</taxon>
    </lineage>
</organism>
<dbReference type="NCBIfam" id="TIGR00199">
    <property type="entry name" value="PncC_domain"/>
    <property type="match status" value="1"/>
</dbReference>
<dbReference type="Proteomes" id="UP000308430">
    <property type="component" value="Unassembled WGS sequence"/>
</dbReference>
<proteinExistence type="predicted"/>
<keyword evidence="2" id="KW-0378">Hydrolase</keyword>
<gene>
    <name evidence="2" type="ORF">E6C76_11130</name>
</gene>
<feature type="domain" description="CinA C-terminal" evidence="1">
    <location>
        <begin position="8"/>
        <end position="158"/>
    </location>
</feature>
<protein>
    <submittedName>
        <fullName evidence="2">Nicotinamide-nucleotide amidohydrolase family protein</fullName>
    </submittedName>
</protein>
<keyword evidence="3" id="KW-1185">Reference proteome</keyword>